<feature type="domain" description="Tyrosine specific protein phosphatases" evidence="13">
    <location>
        <begin position="546"/>
        <end position="619"/>
    </location>
</feature>
<evidence type="ECO:0000313" key="14">
    <source>
        <dbReference type="EMBL" id="CAB3265292.1"/>
    </source>
</evidence>
<dbReference type="InterPro" id="IPR029021">
    <property type="entry name" value="Prot-tyrosine_phosphatase-like"/>
</dbReference>
<keyword evidence="11" id="KW-1133">Transmembrane helix</keyword>
<dbReference type="FunFam" id="3.90.190.10:FF:000102">
    <property type="entry name" value="Receptor-type tyrosine-protein phosphatase"/>
    <property type="match status" value="1"/>
</dbReference>
<dbReference type="InterPro" id="IPR050348">
    <property type="entry name" value="Protein-Tyr_Phosphatase"/>
</dbReference>
<keyword evidence="4" id="KW-0597">Phosphoprotein</keyword>
<dbReference type="SMART" id="SM00404">
    <property type="entry name" value="PTPc_motif"/>
    <property type="match status" value="2"/>
</dbReference>
<dbReference type="PROSITE" id="PS50055">
    <property type="entry name" value="TYR_PHOSPHATASE_PTP"/>
    <property type="match status" value="2"/>
</dbReference>
<keyword evidence="5" id="KW-0378">Hydrolase</keyword>
<dbReference type="CDD" id="cd00047">
    <property type="entry name" value="PTPc"/>
    <property type="match status" value="1"/>
</dbReference>
<dbReference type="GO" id="GO:0005737">
    <property type="term" value="C:cytoplasm"/>
    <property type="evidence" value="ECO:0007669"/>
    <property type="project" value="UniProtKB-SubCell"/>
</dbReference>
<feature type="transmembrane region" description="Helical" evidence="11">
    <location>
        <begin position="15"/>
        <end position="36"/>
    </location>
</feature>
<comment type="similarity">
    <text evidence="7">Belongs to the protein-tyrosine phosphatase family. Non-receptor class 4 subfamily.</text>
</comment>
<dbReference type="PROSITE" id="PS00383">
    <property type="entry name" value="TYR_PHOSPHATASE_1"/>
    <property type="match status" value="2"/>
</dbReference>
<dbReference type="InterPro" id="IPR000242">
    <property type="entry name" value="PTP_cat"/>
</dbReference>
<keyword evidence="14" id="KW-0675">Receptor</keyword>
<dbReference type="InterPro" id="IPR003595">
    <property type="entry name" value="Tyr_Pase_cat"/>
</dbReference>
<protein>
    <recommendedName>
        <fullName evidence="10">Tyrosine-protein phosphatase non-receptor type 20</fullName>
        <ecNumber evidence="2">3.1.3.48</ecNumber>
    </recommendedName>
</protein>
<keyword evidence="11" id="KW-0472">Membrane</keyword>
<evidence type="ECO:0000256" key="11">
    <source>
        <dbReference type="SAM" id="Phobius"/>
    </source>
</evidence>
<dbReference type="PROSITE" id="PS50056">
    <property type="entry name" value="TYR_PHOSPHATASE_2"/>
    <property type="match status" value="2"/>
</dbReference>
<evidence type="ECO:0000256" key="9">
    <source>
        <dbReference type="ARBA" id="ARBA00058215"/>
    </source>
</evidence>
<keyword evidence="3" id="KW-0963">Cytoplasm</keyword>
<dbReference type="InterPro" id="IPR016130">
    <property type="entry name" value="Tyr_Pase_AS"/>
</dbReference>
<reference evidence="14" key="1">
    <citation type="submission" date="2020-04" db="EMBL/GenBank/DDBJ databases">
        <authorList>
            <person name="Neveu A P."/>
        </authorList>
    </citation>
    <scope>NUCLEOTIDE SEQUENCE</scope>
    <source>
        <tissue evidence="14">Whole embryo</tissue>
    </source>
</reference>
<dbReference type="Pfam" id="PF00102">
    <property type="entry name" value="Y_phosphatase"/>
    <property type="match status" value="2"/>
</dbReference>
<name>A0A6F9DPB6_9ASCI</name>
<evidence type="ECO:0000256" key="6">
    <source>
        <dbReference type="ARBA" id="ARBA00022912"/>
    </source>
</evidence>
<dbReference type="InterPro" id="IPR000387">
    <property type="entry name" value="Tyr_Pase_dom"/>
</dbReference>
<dbReference type="PANTHER" id="PTHR19134">
    <property type="entry name" value="RECEPTOR-TYPE TYROSINE-PROTEIN PHOSPHATASE"/>
    <property type="match status" value="1"/>
</dbReference>
<comment type="subcellular location">
    <subcellularLocation>
        <location evidence="1">Cytoplasm</location>
    </subcellularLocation>
</comment>
<evidence type="ECO:0000256" key="4">
    <source>
        <dbReference type="ARBA" id="ARBA00022553"/>
    </source>
</evidence>
<evidence type="ECO:0000256" key="2">
    <source>
        <dbReference type="ARBA" id="ARBA00013064"/>
    </source>
</evidence>
<dbReference type="Gene3D" id="3.90.190.10">
    <property type="entry name" value="Protein tyrosine phosphatase superfamily"/>
    <property type="match status" value="2"/>
</dbReference>
<feature type="domain" description="Tyrosine specific protein phosphatases" evidence="13">
    <location>
        <begin position="265"/>
        <end position="336"/>
    </location>
</feature>
<dbReference type="PANTHER" id="PTHR19134:SF562">
    <property type="entry name" value="PROTEIN-TYROSINE-PHOSPHATASE"/>
    <property type="match status" value="1"/>
</dbReference>
<evidence type="ECO:0000259" key="12">
    <source>
        <dbReference type="PROSITE" id="PS50055"/>
    </source>
</evidence>
<comment type="catalytic activity">
    <reaction evidence="8">
        <text>O-phospho-L-tyrosyl-[protein] + H2O = L-tyrosyl-[protein] + phosphate</text>
        <dbReference type="Rhea" id="RHEA:10684"/>
        <dbReference type="Rhea" id="RHEA-COMP:10136"/>
        <dbReference type="Rhea" id="RHEA-COMP:20101"/>
        <dbReference type="ChEBI" id="CHEBI:15377"/>
        <dbReference type="ChEBI" id="CHEBI:43474"/>
        <dbReference type="ChEBI" id="CHEBI:46858"/>
        <dbReference type="ChEBI" id="CHEBI:61978"/>
        <dbReference type="EC" id="3.1.3.48"/>
    </reaction>
</comment>
<keyword evidence="6" id="KW-0904">Protein phosphatase</keyword>
<gene>
    <name evidence="14" type="primary">Ptpre-004</name>
</gene>
<dbReference type="GO" id="GO:0004725">
    <property type="term" value="F:protein tyrosine phosphatase activity"/>
    <property type="evidence" value="ECO:0007669"/>
    <property type="project" value="UniProtKB-EC"/>
</dbReference>
<dbReference type="SMART" id="SM00194">
    <property type="entry name" value="PTPc"/>
    <property type="match status" value="2"/>
</dbReference>
<sequence length="638" mass="72278">MTPVHIDPGDDNTALTVGICIGLLAIISLLIAVVLYRRQKGKPAKSSTSEETDPDPNVEVKDYAIPVNQLQSVYKCFSNNVEETFQAQFLSIKEKSEKLSIDIDTGIRPDHRVRNRYKNIVPYDYNRVKLQTLEDDSDYVNASFINGFRCENKYIATQGPLDATLGEFWQMIWEQNCSTIVMLANLYEKNKKKCSQYWPDGQEVAKFGKFSVQMNMEENYGSYVVRSMTLTMDESNCVSASRSVTQYHFTTWPDHGVPATTTGLMRFCSAIEAGSQDVNVPIVVHCSAGVGRTGTYIGLDILKNQIKVENQIDVFETVFNMRKQRIDMVQTLDQYILLHTLLYEICLFGETDFPSEEATSRAQDLERLEAEFGLLEHSEPINASQDAAFSEENSVFNRDPEVLPYDRTLVRLLSNGDDDSSDYANFGYINASVIQEYNCIDTTIVTQGPMATTQCAFWRLILDRSVTAVIMLTDVDENSCDEYWIDELDTQLNIGHVTVTMTAKDVSRPDMTKRQFQVEVKGVLKISVSHIQCNPWKATSNKEIANQLLELIAQSRLLRRDSLPIVVHCKDGAGRSGVFCALSNLLDRCRIENKLDVFRTVKDLRNTRPLMVRTLEDYNLVYETIASCFSDQSLYANV</sequence>
<dbReference type="AlphaFoldDB" id="A0A6F9DPB6"/>
<proteinExistence type="evidence at transcript level"/>
<dbReference type="EC" id="3.1.3.48" evidence="2"/>
<evidence type="ECO:0000256" key="10">
    <source>
        <dbReference type="ARBA" id="ARBA00072470"/>
    </source>
</evidence>
<evidence type="ECO:0000256" key="3">
    <source>
        <dbReference type="ARBA" id="ARBA00022490"/>
    </source>
</evidence>
<evidence type="ECO:0000256" key="8">
    <source>
        <dbReference type="ARBA" id="ARBA00051722"/>
    </source>
</evidence>
<evidence type="ECO:0000259" key="13">
    <source>
        <dbReference type="PROSITE" id="PS50056"/>
    </source>
</evidence>
<accession>A0A6F9DPB6</accession>
<comment type="function">
    <text evidence="9">Tyrosine-protein phosphatase targeted to sites of actin polymerization in response of varied extracellular stimuli. Has tyrosine phosphatase activity towards various tyrosyl phosphorylated substrates.</text>
</comment>
<dbReference type="PRINTS" id="PR00700">
    <property type="entry name" value="PRTYPHPHTASE"/>
</dbReference>
<evidence type="ECO:0000256" key="7">
    <source>
        <dbReference type="ARBA" id="ARBA00034734"/>
    </source>
</evidence>
<dbReference type="SUPFAM" id="SSF52799">
    <property type="entry name" value="(Phosphotyrosine protein) phosphatases II"/>
    <property type="match status" value="2"/>
</dbReference>
<feature type="domain" description="Tyrosine-protein phosphatase" evidence="12">
    <location>
        <begin position="85"/>
        <end position="345"/>
    </location>
</feature>
<evidence type="ECO:0000256" key="1">
    <source>
        <dbReference type="ARBA" id="ARBA00004496"/>
    </source>
</evidence>
<keyword evidence="11" id="KW-0812">Transmembrane</keyword>
<feature type="domain" description="Tyrosine-protein phosphatase" evidence="12">
    <location>
        <begin position="368"/>
        <end position="628"/>
    </location>
</feature>
<evidence type="ECO:0000256" key="5">
    <source>
        <dbReference type="ARBA" id="ARBA00022801"/>
    </source>
</evidence>
<dbReference type="FunFam" id="3.90.190.10:FF:000045">
    <property type="entry name" value="Tyrosine-protein phosphatase non-receptor type 12"/>
    <property type="match status" value="1"/>
</dbReference>
<dbReference type="EMBL" id="LR789430">
    <property type="protein sequence ID" value="CAB3265292.1"/>
    <property type="molecule type" value="mRNA"/>
</dbReference>
<organism evidence="14">
    <name type="scientific">Phallusia mammillata</name>
    <dbReference type="NCBI Taxonomy" id="59560"/>
    <lineage>
        <taxon>Eukaryota</taxon>
        <taxon>Metazoa</taxon>
        <taxon>Chordata</taxon>
        <taxon>Tunicata</taxon>
        <taxon>Ascidiacea</taxon>
        <taxon>Phlebobranchia</taxon>
        <taxon>Ascidiidae</taxon>
        <taxon>Phallusia</taxon>
    </lineage>
</organism>